<evidence type="ECO:0000256" key="14">
    <source>
        <dbReference type="ARBA" id="ARBA00022958"/>
    </source>
</evidence>
<evidence type="ECO:0000313" key="22">
    <source>
        <dbReference type="EMBL" id="MBU3849019.1"/>
    </source>
</evidence>
<keyword evidence="15 18" id="KW-0324">Glycolysis</keyword>
<gene>
    <name evidence="22" type="primary">pyk</name>
    <name evidence="22" type="ORF">IAA16_00460</name>
</gene>
<keyword evidence="13 18" id="KW-0460">Magnesium</keyword>
<comment type="cofactor">
    <cofactor evidence="1">
        <name>Mg(2+)</name>
        <dbReference type="ChEBI" id="CHEBI:18420"/>
    </cofactor>
</comment>
<evidence type="ECO:0000256" key="16">
    <source>
        <dbReference type="ARBA" id="ARBA00023317"/>
    </source>
</evidence>
<feature type="domain" description="Pyruvate kinase barrel" evidence="19">
    <location>
        <begin position="4"/>
        <end position="331"/>
    </location>
</feature>
<dbReference type="FunFam" id="3.20.20.60:FF:000025">
    <property type="entry name" value="Pyruvate kinase"/>
    <property type="match status" value="1"/>
</dbReference>
<reference evidence="22" key="1">
    <citation type="journal article" date="2021" name="PeerJ">
        <title>Extensive microbial diversity within the chicken gut microbiome revealed by metagenomics and culture.</title>
        <authorList>
            <person name="Gilroy R."/>
            <person name="Ravi A."/>
            <person name="Getino M."/>
            <person name="Pursley I."/>
            <person name="Horton D.L."/>
            <person name="Alikhan N.F."/>
            <person name="Baker D."/>
            <person name="Gharbi K."/>
            <person name="Hall N."/>
            <person name="Watson M."/>
            <person name="Adriaenssens E.M."/>
            <person name="Foster-Nyarko E."/>
            <person name="Jarju S."/>
            <person name="Secka A."/>
            <person name="Antonio M."/>
            <person name="Oren A."/>
            <person name="Chaudhuri R.R."/>
            <person name="La Ragione R."/>
            <person name="Hildebrand F."/>
            <person name="Pallen M.J."/>
        </authorList>
    </citation>
    <scope>NUCLEOTIDE SEQUENCE</scope>
    <source>
        <strain evidence="22">Gambia15-2214</strain>
    </source>
</reference>
<evidence type="ECO:0000256" key="5">
    <source>
        <dbReference type="ARBA" id="ARBA00008663"/>
    </source>
</evidence>
<evidence type="ECO:0000256" key="18">
    <source>
        <dbReference type="RuleBase" id="RU000504"/>
    </source>
</evidence>
<dbReference type="NCBIfam" id="NF004491">
    <property type="entry name" value="PRK05826.1"/>
    <property type="match status" value="1"/>
</dbReference>
<evidence type="ECO:0000256" key="2">
    <source>
        <dbReference type="ARBA" id="ARBA00001958"/>
    </source>
</evidence>
<dbReference type="Pfam" id="PF02887">
    <property type="entry name" value="PK_C"/>
    <property type="match status" value="1"/>
</dbReference>
<keyword evidence="10" id="KW-0547">Nucleotide-binding</keyword>
<reference evidence="22" key="2">
    <citation type="submission" date="2021-04" db="EMBL/GenBank/DDBJ databases">
        <authorList>
            <person name="Gilroy R."/>
        </authorList>
    </citation>
    <scope>NUCLEOTIDE SEQUENCE</scope>
    <source>
        <strain evidence="22">Gambia15-2214</strain>
    </source>
</reference>
<keyword evidence="14" id="KW-0630">Potassium</keyword>
<comment type="similarity">
    <text evidence="5 18">Belongs to the pyruvate kinase family.</text>
</comment>
<dbReference type="InterPro" id="IPR036637">
    <property type="entry name" value="Phosphohistidine_dom_sf"/>
</dbReference>
<proteinExistence type="inferred from homology"/>
<dbReference type="SUPFAM" id="SSF52935">
    <property type="entry name" value="PK C-terminal domain-like"/>
    <property type="match status" value="1"/>
</dbReference>
<dbReference type="InterPro" id="IPR018209">
    <property type="entry name" value="Pyrv_Knase_AS"/>
</dbReference>
<name>A0A9E2NYG8_9SPIR</name>
<dbReference type="GO" id="GO:0000287">
    <property type="term" value="F:magnesium ion binding"/>
    <property type="evidence" value="ECO:0007669"/>
    <property type="project" value="UniProtKB-UniRule"/>
</dbReference>
<evidence type="ECO:0000256" key="1">
    <source>
        <dbReference type="ARBA" id="ARBA00001946"/>
    </source>
</evidence>
<evidence type="ECO:0000256" key="7">
    <source>
        <dbReference type="ARBA" id="ARBA00018587"/>
    </source>
</evidence>
<sequence length="600" mass="64398">MFTRKTKIVCSMGPTTADDVIIEKLLKAGMNVARFNFSHGTHESQREAMDRVKRVSEKTHLPVALLLDTKGPEIRTGDTAGDKAVTITAGDTVLVTTDGHMTVPAEHGKPARLSLNWKDFAGKATAGVRVLIADGLLELEVLGSDGTTVTCKAKNTGAIRSKKNVNLIGLHAMLPIINEQDKKDIAFGVEQGVDFIAASFVSFASEIHEIRRYLETLNSKAKIIAKIENEEGVNNIREIAEAADGIMVARGDLGVQLPTEQIPLAQKHIIGVCHAVGKPVITATQMLDSMIVNPRPTRAELTDVANAIFDGTDAVMLSGETANGSYPVEAVETMSRIALTVEDSPEFCKKMYQDNSFTDYSETGNIGMIMAHNAYTTARDVKAMVIIAPTLSGHTAKMISKFRPEQSVIAVTPDPVVARQLLLHWGVIPLLTKVADDSGEMVQNAIKIALDAGVVHISDRIVLAAGIPLYSPLMLNTVRVLLVGNVLARGHNGGCVNQEKPKVSGRIVRANTAMEALNQLKHTGGDILVCPTIDQDFTPLLRLVNGVIAENSSELSEAILSLVNPNLVWISDVAGASQTLESGLVVTIDGIQHLVYEGII</sequence>
<dbReference type="InterPro" id="IPR015806">
    <property type="entry name" value="Pyrv_Knase_insert_dom_sf"/>
</dbReference>
<evidence type="ECO:0000256" key="13">
    <source>
        <dbReference type="ARBA" id="ARBA00022842"/>
    </source>
</evidence>
<dbReference type="GO" id="GO:0016301">
    <property type="term" value="F:kinase activity"/>
    <property type="evidence" value="ECO:0007669"/>
    <property type="project" value="UniProtKB-KW"/>
</dbReference>
<comment type="catalytic activity">
    <reaction evidence="18">
        <text>pyruvate + ATP = phosphoenolpyruvate + ADP + H(+)</text>
        <dbReference type="Rhea" id="RHEA:18157"/>
        <dbReference type="ChEBI" id="CHEBI:15361"/>
        <dbReference type="ChEBI" id="CHEBI:15378"/>
        <dbReference type="ChEBI" id="CHEBI:30616"/>
        <dbReference type="ChEBI" id="CHEBI:58702"/>
        <dbReference type="ChEBI" id="CHEBI:456216"/>
        <dbReference type="EC" id="2.7.1.40"/>
    </reaction>
</comment>
<protein>
    <recommendedName>
        <fullName evidence="7 17">Pyruvate kinase</fullName>
        <ecNumber evidence="6 17">2.7.1.40</ecNumber>
    </recommendedName>
</protein>
<dbReference type="NCBIfam" id="TIGR01064">
    <property type="entry name" value="pyruv_kin"/>
    <property type="match status" value="1"/>
</dbReference>
<keyword evidence="11 18" id="KW-0418">Kinase</keyword>
<dbReference type="InterPro" id="IPR015813">
    <property type="entry name" value="Pyrv/PenolPyrv_kinase-like_dom"/>
</dbReference>
<dbReference type="Proteomes" id="UP000823914">
    <property type="component" value="Unassembled WGS sequence"/>
</dbReference>
<dbReference type="InterPro" id="IPR036918">
    <property type="entry name" value="Pyrv_Knase_C_sf"/>
</dbReference>
<dbReference type="InterPro" id="IPR040442">
    <property type="entry name" value="Pyrv_kinase-like_dom_sf"/>
</dbReference>
<dbReference type="Gene3D" id="3.20.20.60">
    <property type="entry name" value="Phosphoenolpyruvate-binding domains"/>
    <property type="match status" value="1"/>
</dbReference>
<comment type="caution">
    <text evidence="22">The sequence shown here is derived from an EMBL/GenBank/DDBJ whole genome shotgun (WGS) entry which is preliminary data.</text>
</comment>
<evidence type="ECO:0000313" key="23">
    <source>
        <dbReference type="Proteomes" id="UP000823914"/>
    </source>
</evidence>
<dbReference type="Gene3D" id="2.40.33.10">
    <property type="entry name" value="PK beta-barrel domain-like"/>
    <property type="match status" value="1"/>
</dbReference>
<evidence type="ECO:0000259" key="20">
    <source>
        <dbReference type="Pfam" id="PF00391"/>
    </source>
</evidence>
<evidence type="ECO:0000256" key="3">
    <source>
        <dbReference type="ARBA" id="ARBA00004997"/>
    </source>
</evidence>
<dbReference type="PANTHER" id="PTHR11817">
    <property type="entry name" value="PYRUVATE KINASE"/>
    <property type="match status" value="1"/>
</dbReference>
<evidence type="ECO:0000256" key="10">
    <source>
        <dbReference type="ARBA" id="ARBA00022741"/>
    </source>
</evidence>
<dbReference type="GO" id="GO:0005524">
    <property type="term" value="F:ATP binding"/>
    <property type="evidence" value="ECO:0007669"/>
    <property type="project" value="UniProtKB-KW"/>
</dbReference>
<evidence type="ECO:0000256" key="12">
    <source>
        <dbReference type="ARBA" id="ARBA00022840"/>
    </source>
</evidence>
<dbReference type="Pfam" id="PF00391">
    <property type="entry name" value="PEP-utilizers"/>
    <property type="match status" value="1"/>
</dbReference>
<dbReference type="PROSITE" id="PS00110">
    <property type="entry name" value="PYRUVATE_KINASE"/>
    <property type="match status" value="1"/>
</dbReference>
<dbReference type="AlphaFoldDB" id="A0A9E2NYG8"/>
<dbReference type="EMBL" id="JAHLFV010000010">
    <property type="protein sequence ID" value="MBU3849019.1"/>
    <property type="molecule type" value="Genomic_DNA"/>
</dbReference>
<evidence type="ECO:0000256" key="6">
    <source>
        <dbReference type="ARBA" id="ARBA00012142"/>
    </source>
</evidence>
<dbReference type="GO" id="GO:0004743">
    <property type="term" value="F:pyruvate kinase activity"/>
    <property type="evidence" value="ECO:0007669"/>
    <property type="project" value="UniProtKB-UniRule"/>
</dbReference>
<evidence type="ECO:0000256" key="17">
    <source>
        <dbReference type="NCBIfam" id="TIGR01064"/>
    </source>
</evidence>
<evidence type="ECO:0000256" key="15">
    <source>
        <dbReference type="ARBA" id="ARBA00023152"/>
    </source>
</evidence>
<dbReference type="SUPFAM" id="SSF52009">
    <property type="entry name" value="Phosphohistidine domain"/>
    <property type="match status" value="1"/>
</dbReference>
<dbReference type="InterPro" id="IPR015793">
    <property type="entry name" value="Pyrv_Knase_brl"/>
</dbReference>
<dbReference type="InterPro" id="IPR015795">
    <property type="entry name" value="Pyrv_Knase_C"/>
</dbReference>
<evidence type="ECO:0000259" key="21">
    <source>
        <dbReference type="Pfam" id="PF02887"/>
    </source>
</evidence>
<comment type="cofactor">
    <cofactor evidence="2">
        <name>K(+)</name>
        <dbReference type="ChEBI" id="CHEBI:29103"/>
    </cofactor>
</comment>
<accession>A0A9E2NYG8</accession>
<comment type="similarity">
    <text evidence="4">In the C-terminal section; belongs to the PEP-utilizing enzyme family.</text>
</comment>
<comment type="pathway">
    <text evidence="3 18">Carbohydrate degradation; glycolysis; pyruvate from D-glyceraldehyde 3-phosphate: step 5/5.</text>
</comment>
<organism evidence="22 23">
    <name type="scientific">Candidatus Treponema excrementipullorum</name>
    <dbReference type="NCBI Taxonomy" id="2838768"/>
    <lineage>
        <taxon>Bacteria</taxon>
        <taxon>Pseudomonadati</taxon>
        <taxon>Spirochaetota</taxon>
        <taxon>Spirochaetia</taxon>
        <taxon>Spirochaetales</taxon>
        <taxon>Treponemataceae</taxon>
        <taxon>Treponema</taxon>
    </lineage>
</organism>
<keyword evidence="9" id="KW-0479">Metal-binding</keyword>
<dbReference type="NCBIfam" id="NF004978">
    <property type="entry name" value="PRK06354.1"/>
    <property type="match status" value="1"/>
</dbReference>
<dbReference type="InterPro" id="IPR001697">
    <property type="entry name" value="Pyr_Knase"/>
</dbReference>
<dbReference type="Gene3D" id="3.40.1380.20">
    <property type="entry name" value="Pyruvate kinase, C-terminal domain"/>
    <property type="match status" value="1"/>
</dbReference>
<evidence type="ECO:0000256" key="11">
    <source>
        <dbReference type="ARBA" id="ARBA00022777"/>
    </source>
</evidence>
<dbReference type="InterPro" id="IPR011037">
    <property type="entry name" value="Pyrv_Knase-like_insert_dom_sf"/>
</dbReference>
<keyword evidence="12" id="KW-0067">ATP-binding</keyword>
<dbReference type="SUPFAM" id="SSF50800">
    <property type="entry name" value="PK beta-barrel domain-like"/>
    <property type="match status" value="1"/>
</dbReference>
<evidence type="ECO:0000256" key="8">
    <source>
        <dbReference type="ARBA" id="ARBA00022679"/>
    </source>
</evidence>
<dbReference type="GO" id="GO:0030955">
    <property type="term" value="F:potassium ion binding"/>
    <property type="evidence" value="ECO:0007669"/>
    <property type="project" value="UniProtKB-UniRule"/>
</dbReference>
<keyword evidence="8 18" id="KW-0808">Transferase</keyword>
<dbReference type="Gene3D" id="3.50.30.10">
    <property type="entry name" value="Phosphohistidine domain"/>
    <property type="match status" value="1"/>
</dbReference>
<evidence type="ECO:0000259" key="19">
    <source>
        <dbReference type="Pfam" id="PF00224"/>
    </source>
</evidence>
<feature type="domain" description="PEP-utilising enzyme mobile" evidence="20">
    <location>
        <begin position="525"/>
        <end position="591"/>
    </location>
</feature>
<evidence type="ECO:0000256" key="9">
    <source>
        <dbReference type="ARBA" id="ARBA00022723"/>
    </source>
</evidence>
<dbReference type="InterPro" id="IPR008279">
    <property type="entry name" value="PEP-util_enz_mobile_dom"/>
</dbReference>
<dbReference type="Pfam" id="PF00224">
    <property type="entry name" value="PK"/>
    <property type="match status" value="1"/>
</dbReference>
<dbReference type="PRINTS" id="PR01050">
    <property type="entry name" value="PYRUVTKNASE"/>
</dbReference>
<feature type="domain" description="Pyruvate kinase C-terminal" evidence="21">
    <location>
        <begin position="371"/>
        <end position="481"/>
    </location>
</feature>
<evidence type="ECO:0000256" key="4">
    <source>
        <dbReference type="ARBA" id="ARBA00006237"/>
    </source>
</evidence>
<dbReference type="EC" id="2.7.1.40" evidence="6 17"/>
<keyword evidence="16 22" id="KW-0670">Pyruvate</keyword>
<dbReference type="SUPFAM" id="SSF51621">
    <property type="entry name" value="Phosphoenolpyruvate/pyruvate domain"/>
    <property type="match status" value="1"/>
</dbReference>